<protein>
    <submittedName>
        <fullName evidence="2">Uncharacterized protein</fullName>
    </submittedName>
</protein>
<reference evidence="2" key="1">
    <citation type="journal article" date="2022" name="bioRxiv">
        <title>Sequencing and chromosome-scale assembly of the giantPleurodeles waltlgenome.</title>
        <authorList>
            <person name="Brown T."/>
            <person name="Elewa A."/>
            <person name="Iarovenko S."/>
            <person name="Subramanian E."/>
            <person name="Araus A.J."/>
            <person name="Petzold A."/>
            <person name="Susuki M."/>
            <person name="Suzuki K.-i.T."/>
            <person name="Hayashi T."/>
            <person name="Toyoda A."/>
            <person name="Oliveira C."/>
            <person name="Osipova E."/>
            <person name="Leigh N.D."/>
            <person name="Simon A."/>
            <person name="Yun M.H."/>
        </authorList>
    </citation>
    <scope>NUCLEOTIDE SEQUENCE</scope>
    <source>
        <strain evidence="2">20211129_DDA</strain>
        <tissue evidence="2">Liver</tissue>
    </source>
</reference>
<name>A0AAV7WSD0_PLEWA</name>
<feature type="region of interest" description="Disordered" evidence="1">
    <location>
        <begin position="1"/>
        <end position="61"/>
    </location>
</feature>
<dbReference type="Proteomes" id="UP001066276">
    <property type="component" value="Chromosome 1_1"/>
</dbReference>
<comment type="caution">
    <text evidence="2">The sequence shown here is derived from an EMBL/GenBank/DDBJ whole genome shotgun (WGS) entry which is preliminary data.</text>
</comment>
<evidence type="ECO:0000313" key="2">
    <source>
        <dbReference type="EMBL" id="KAJ1216979.1"/>
    </source>
</evidence>
<dbReference type="AlphaFoldDB" id="A0AAV7WSD0"/>
<accession>A0AAV7WSD0</accession>
<organism evidence="2 3">
    <name type="scientific">Pleurodeles waltl</name>
    <name type="common">Iberian ribbed newt</name>
    <dbReference type="NCBI Taxonomy" id="8319"/>
    <lineage>
        <taxon>Eukaryota</taxon>
        <taxon>Metazoa</taxon>
        <taxon>Chordata</taxon>
        <taxon>Craniata</taxon>
        <taxon>Vertebrata</taxon>
        <taxon>Euteleostomi</taxon>
        <taxon>Amphibia</taxon>
        <taxon>Batrachia</taxon>
        <taxon>Caudata</taxon>
        <taxon>Salamandroidea</taxon>
        <taxon>Salamandridae</taxon>
        <taxon>Pleurodelinae</taxon>
        <taxon>Pleurodeles</taxon>
    </lineage>
</organism>
<proteinExistence type="predicted"/>
<feature type="region of interest" description="Disordered" evidence="1">
    <location>
        <begin position="187"/>
        <end position="207"/>
    </location>
</feature>
<dbReference type="EMBL" id="JANPWB010000001">
    <property type="protein sequence ID" value="KAJ1216979.1"/>
    <property type="molecule type" value="Genomic_DNA"/>
</dbReference>
<keyword evidence="3" id="KW-1185">Reference proteome</keyword>
<evidence type="ECO:0000313" key="3">
    <source>
        <dbReference type="Proteomes" id="UP001066276"/>
    </source>
</evidence>
<sequence>MGTGGVRVSRRKGETRASPGGEPSMEDRTETVRPSEALPEESEARGCQSKAQATLKGKRGHLRSQRDFMLGGPPSLFTHVSGAPAPPAPVLCSLPWGAQPKRHEGGGVRARNRTRPTWCCQGGALPPVPFVFPLCCRLQLPFAVRAPSRRRHSSLTGHRDSECPYRQGGGARLTDRSAARHLPAGDQMLLTPGTESQPRSPSVFVHSGDDAGLQMALSSPL</sequence>
<gene>
    <name evidence="2" type="ORF">NDU88_004577</name>
</gene>
<evidence type="ECO:0000256" key="1">
    <source>
        <dbReference type="SAM" id="MobiDB-lite"/>
    </source>
</evidence>
<feature type="region of interest" description="Disordered" evidence="1">
    <location>
        <begin position="148"/>
        <end position="174"/>
    </location>
</feature>